<dbReference type="Pfam" id="PF00535">
    <property type="entry name" value="Glycos_transf_2"/>
    <property type="match status" value="1"/>
</dbReference>
<gene>
    <name evidence="2" type="ORF">A2898_04220</name>
</gene>
<name>A0A1G2B0R2_9BACT</name>
<feature type="domain" description="Glycosyltransferase 2-like" evidence="1">
    <location>
        <begin position="4"/>
        <end position="127"/>
    </location>
</feature>
<dbReference type="STRING" id="1798543.A2898_04220"/>
<protein>
    <recommendedName>
        <fullName evidence="1">Glycosyltransferase 2-like domain-containing protein</fullName>
    </recommendedName>
</protein>
<evidence type="ECO:0000259" key="1">
    <source>
        <dbReference type="Pfam" id="PF00535"/>
    </source>
</evidence>
<dbReference type="EMBL" id="MHKE01000017">
    <property type="protein sequence ID" value="OGY82773.1"/>
    <property type="molecule type" value="Genomic_DNA"/>
</dbReference>
<organism evidence="2 3">
    <name type="scientific">Candidatus Kerfeldbacteria bacterium RIFCSPLOWO2_01_FULL_48_11</name>
    <dbReference type="NCBI Taxonomy" id="1798543"/>
    <lineage>
        <taxon>Bacteria</taxon>
        <taxon>Candidatus Kerfeldiibacteriota</taxon>
    </lineage>
</organism>
<dbReference type="SUPFAM" id="SSF53448">
    <property type="entry name" value="Nucleotide-diphospho-sugar transferases"/>
    <property type="match status" value="1"/>
</dbReference>
<dbReference type="PANTHER" id="PTHR43179:SF7">
    <property type="entry name" value="RHAMNOSYLTRANSFERASE WBBL"/>
    <property type="match status" value="1"/>
</dbReference>
<dbReference type="CDD" id="cd04186">
    <property type="entry name" value="GT_2_like_c"/>
    <property type="match status" value="1"/>
</dbReference>
<dbReference type="Gene3D" id="3.90.550.10">
    <property type="entry name" value="Spore Coat Polysaccharide Biosynthesis Protein SpsA, Chain A"/>
    <property type="match status" value="1"/>
</dbReference>
<comment type="caution">
    <text evidence="2">The sequence shown here is derived from an EMBL/GenBank/DDBJ whole genome shotgun (WGS) entry which is preliminary data.</text>
</comment>
<proteinExistence type="predicted"/>
<dbReference type="AlphaFoldDB" id="A0A1G2B0R2"/>
<dbReference type="Proteomes" id="UP000179164">
    <property type="component" value="Unassembled WGS sequence"/>
</dbReference>
<dbReference type="InterPro" id="IPR029044">
    <property type="entry name" value="Nucleotide-diphossugar_trans"/>
</dbReference>
<evidence type="ECO:0000313" key="2">
    <source>
        <dbReference type="EMBL" id="OGY82773.1"/>
    </source>
</evidence>
<sequence>MDLSIIILNYKTRGLLRQCLRGIEQYSLSLAYEVIVVDNASRDGTREMMVEEFPHTLFIETPVNIGFAGGMNRGIRKSRGTYVLLLNTDVAILDNAIGKMFEYMENHPRVGIAGPRLINPDGSVQLSCYRFPTFMTALWRRTPFGKLPAVKRRLQKYLMLDFDHTVSSAVDWVLGACMIVRRQTFNKIGLLDERYFLYVEDTDWCRRCWQANWEVHYIAHAEMVHYHERKSAETPGLTGIFSYAARIHITSWIKYFYKYRGTPNPKHIS</sequence>
<reference evidence="2 3" key="1">
    <citation type="journal article" date="2016" name="Nat. Commun.">
        <title>Thousands of microbial genomes shed light on interconnected biogeochemical processes in an aquifer system.</title>
        <authorList>
            <person name="Anantharaman K."/>
            <person name="Brown C.T."/>
            <person name="Hug L.A."/>
            <person name="Sharon I."/>
            <person name="Castelle C.J."/>
            <person name="Probst A.J."/>
            <person name="Thomas B.C."/>
            <person name="Singh A."/>
            <person name="Wilkins M.J."/>
            <person name="Karaoz U."/>
            <person name="Brodie E.L."/>
            <person name="Williams K.H."/>
            <person name="Hubbard S.S."/>
            <person name="Banfield J.F."/>
        </authorList>
    </citation>
    <scope>NUCLEOTIDE SEQUENCE [LARGE SCALE GENOMIC DNA]</scope>
</reference>
<dbReference type="PANTHER" id="PTHR43179">
    <property type="entry name" value="RHAMNOSYLTRANSFERASE WBBL"/>
    <property type="match status" value="1"/>
</dbReference>
<evidence type="ECO:0000313" key="3">
    <source>
        <dbReference type="Proteomes" id="UP000179164"/>
    </source>
</evidence>
<accession>A0A1G2B0R2</accession>
<dbReference type="InterPro" id="IPR001173">
    <property type="entry name" value="Glyco_trans_2-like"/>
</dbReference>